<dbReference type="InterPro" id="IPR011021">
    <property type="entry name" value="Arrestin-like_N"/>
</dbReference>
<sequence length="1041" mass="115932">MGELPAPTADPPVSTATTAGSRLEHQPFGSGSRYLRTTFGSGEKIDAISRDVSDIKSLLAGLGVSRTAAIPSLEEHRPAPAPQKKGDEHPRGQDVPRSIPLRQWDHSSHIITFIKSVVQEGTSAYPNSEWDDTITSLKSLVDALENPQSARKLASPELTVNILEGTPSVPNLEAVLGILRWAKEHSSDFRISWICRFLPLDKFLDICTKVWFGVGEPSLPEKIIANSFIAYVSAEYSVVHGDIRYRSYCQHHRSLVEVVTAMTLGSLYMVEEGRVSHAWILISNAMTACQTLGYHRADRYSGGDKDMQTQLFWAVYTYENSLSLRLGRCSGIRDSDITLPIERNQHRAIRLGRIQGKVYNQLYSPEGLASADDVRGEAAEGLAQQVQAIIDESQADVAVALSRNTGIDEDPARVIYLHCDLVCQSSLMGMILKAIPSSTDTGAMDRCVTVARNTLDLHEQCMKLVNGCKDPLLIKRYISWAILHTPFFPFSIVFENAIRHANADDLDRLDRFSASFMSDSVDNEGATHPYRLYELLSQAARLCVQLSPTSAHSSSTAPSSGDMTMEDLGINNLSDGRAGDVMLDRGRDELFSIGDWFQAPYALFDIRLERDFVVFWGNQYESSDQIVKGVVVLCLQSPLKLEDVRVRLDGAVRHSWLTDPGVAQNTNIFKHKWPSLVGATGKGLSLPAGNYEWPFELVLPGDTPESLEGIPDAGITYTLRATINRGKLARHISCNKRLRIIRTLAPTALEFIHSVSVEQTWVNKVDYSISIPSKAVTFGGSVPLEIRLTPLAKGLDLQRIVVKLVEFHEFSMHSRHYVYTREHKSQREVTHWDINITTEQYWQDNIEETNQEGWAIKQSLELPKTLAECSQDIDAHGIKIYHKLKLHIPIRNQDGHVSHLDMGIPIYIFISPLVNLDSQGNMTNQSPSTMNQESDFIGPPLYGDHVLDQLYSTLETLQAPVQNTQPDSIDIGTTQDRTRLEPGRIPNSQASPSRSSSESISTDSDDLLELSRVPTYRTALRAPAQCHNQPPGYEDTTQYNH</sequence>
<feature type="domain" description="Xylanolytic transcriptional activator regulatory" evidence="5">
    <location>
        <begin position="278"/>
        <end position="346"/>
    </location>
</feature>
<dbReference type="GO" id="GO:0005886">
    <property type="term" value="C:plasma membrane"/>
    <property type="evidence" value="ECO:0007669"/>
    <property type="project" value="TreeGrafter"/>
</dbReference>
<evidence type="ECO:0000256" key="1">
    <source>
        <dbReference type="ARBA" id="ARBA00005298"/>
    </source>
</evidence>
<dbReference type="Pfam" id="PF02752">
    <property type="entry name" value="Arrestin_C"/>
    <property type="match status" value="1"/>
</dbReference>
<evidence type="ECO:0000256" key="4">
    <source>
        <dbReference type="SAM" id="MobiDB-lite"/>
    </source>
</evidence>
<dbReference type="Pfam" id="PF04082">
    <property type="entry name" value="Fungal_trans"/>
    <property type="match status" value="1"/>
</dbReference>
<dbReference type="STRING" id="2594813.A0A395N0G1"/>
<dbReference type="GO" id="GO:0003677">
    <property type="term" value="F:DNA binding"/>
    <property type="evidence" value="ECO:0007669"/>
    <property type="project" value="InterPro"/>
</dbReference>
<accession>A0A395N0G1</accession>
<dbReference type="SMART" id="SM01017">
    <property type="entry name" value="Arrestin_C"/>
    <property type="match status" value="1"/>
</dbReference>
<evidence type="ECO:0000256" key="2">
    <source>
        <dbReference type="ARBA" id="ARBA00023242"/>
    </source>
</evidence>
<feature type="region of interest" description="Disordered" evidence="4">
    <location>
        <begin position="961"/>
        <end position="1041"/>
    </location>
</feature>
<dbReference type="Proteomes" id="UP000265631">
    <property type="component" value="Unassembled WGS sequence"/>
</dbReference>
<dbReference type="GO" id="GO:0005829">
    <property type="term" value="C:cytosol"/>
    <property type="evidence" value="ECO:0007669"/>
    <property type="project" value="TreeGrafter"/>
</dbReference>
<evidence type="ECO:0000313" key="7">
    <source>
        <dbReference type="EMBL" id="RFN53621.1"/>
    </source>
</evidence>
<dbReference type="InterPro" id="IPR007219">
    <property type="entry name" value="XnlR_reg_dom"/>
</dbReference>
<dbReference type="GO" id="GO:0031625">
    <property type="term" value="F:ubiquitin protein ligase binding"/>
    <property type="evidence" value="ECO:0007669"/>
    <property type="project" value="TreeGrafter"/>
</dbReference>
<protein>
    <submittedName>
        <fullName evidence="7">Putative hect-type ubiquitin ligase-interacting protein cred</fullName>
    </submittedName>
</protein>
<evidence type="ECO:0000313" key="8">
    <source>
        <dbReference type="Proteomes" id="UP000265631"/>
    </source>
</evidence>
<feature type="compositionally biased region" description="Basic and acidic residues" evidence="4">
    <location>
        <begin position="73"/>
        <end position="94"/>
    </location>
</feature>
<dbReference type="CDD" id="cd12148">
    <property type="entry name" value="fungal_TF_MHR"/>
    <property type="match status" value="1"/>
</dbReference>
<feature type="compositionally biased region" description="Polar residues" evidence="4">
    <location>
        <begin position="961"/>
        <end position="975"/>
    </location>
</feature>
<feature type="region of interest" description="Disordered" evidence="4">
    <location>
        <begin position="70"/>
        <end position="96"/>
    </location>
</feature>
<dbReference type="GO" id="GO:0016874">
    <property type="term" value="F:ligase activity"/>
    <property type="evidence" value="ECO:0007669"/>
    <property type="project" value="UniProtKB-KW"/>
</dbReference>
<comment type="similarity">
    <text evidence="1">Belongs to the arrestin family.</text>
</comment>
<dbReference type="AlphaFoldDB" id="A0A395N0G1"/>
<dbReference type="PANTHER" id="PTHR11188">
    <property type="entry name" value="ARRESTIN DOMAIN CONTAINING PROTEIN"/>
    <property type="match status" value="1"/>
</dbReference>
<dbReference type="SMART" id="SM00906">
    <property type="entry name" value="Fungal_trans"/>
    <property type="match status" value="1"/>
</dbReference>
<feature type="compositionally biased region" description="Low complexity" evidence="4">
    <location>
        <begin position="988"/>
        <end position="1002"/>
    </location>
</feature>
<dbReference type="InterPro" id="IPR014752">
    <property type="entry name" value="Arrestin-like_C"/>
</dbReference>
<feature type="region of interest" description="Disordered" evidence="4">
    <location>
        <begin position="1"/>
        <end position="35"/>
    </location>
</feature>
<dbReference type="EMBL" id="PXXK01000039">
    <property type="protein sequence ID" value="RFN53621.1"/>
    <property type="molecule type" value="Genomic_DNA"/>
</dbReference>
<feature type="domain" description="Arrestin C-terminal-like" evidence="6">
    <location>
        <begin position="761"/>
        <end position="913"/>
    </location>
</feature>
<dbReference type="SUPFAM" id="SSF81296">
    <property type="entry name" value="E set domains"/>
    <property type="match status" value="1"/>
</dbReference>
<dbReference type="GO" id="GO:0006351">
    <property type="term" value="P:DNA-templated transcription"/>
    <property type="evidence" value="ECO:0007669"/>
    <property type="project" value="InterPro"/>
</dbReference>
<gene>
    <name evidence="7" type="ORF">FIE12Z_2102</name>
</gene>
<comment type="caution">
    <text evidence="7">The sequence shown here is derived from an EMBL/GenBank/DDBJ whole genome shotgun (WGS) entry which is preliminary data.</text>
</comment>
<evidence type="ECO:0000259" key="5">
    <source>
        <dbReference type="SMART" id="SM00906"/>
    </source>
</evidence>
<dbReference type="GO" id="GO:0070086">
    <property type="term" value="P:ubiquitin-dependent endocytosis"/>
    <property type="evidence" value="ECO:0007669"/>
    <property type="project" value="TreeGrafter"/>
</dbReference>
<organism evidence="7 8">
    <name type="scientific">Fusarium flagelliforme</name>
    <dbReference type="NCBI Taxonomy" id="2675880"/>
    <lineage>
        <taxon>Eukaryota</taxon>
        <taxon>Fungi</taxon>
        <taxon>Dikarya</taxon>
        <taxon>Ascomycota</taxon>
        <taxon>Pezizomycotina</taxon>
        <taxon>Sordariomycetes</taxon>
        <taxon>Hypocreomycetidae</taxon>
        <taxon>Hypocreales</taxon>
        <taxon>Nectriaceae</taxon>
        <taxon>Fusarium</taxon>
        <taxon>Fusarium incarnatum-equiseti species complex</taxon>
    </lineage>
</organism>
<name>A0A395N0G1_9HYPO</name>
<dbReference type="InterPro" id="IPR014756">
    <property type="entry name" value="Ig_E-set"/>
</dbReference>
<dbReference type="GO" id="GO:0008270">
    <property type="term" value="F:zinc ion binding"/>
    <property type="evidence" value="ECO:0007669"/>
    <property type="project" value="InterPro"/>
</dbReference>
<keyword evidence="7" id="KW-0436">Ligase</keyword>
<keyword evidence="2" id="KW-0539">Nucleus</keyword>
<proteinExistence type="inferred from homology"/>
<dbReference type="PANTHER" id="PTHR11188:SF17">
    <property type="entry name" value="FI21816P1"/>
    <property type="match status" value="1"/>
</dbReference>
<dbReference type="Pfam" id="PF00339">
    <property type="entry name" value="Arrestin_N"/>
    <property type="match status" value="1"/>
</dbReference>
<keyword evidence="8" id="KW-1185">Reference proteome</keyword>
<dbReference type="InterPro" id="IPR011022">
    <property type="entry name" value="Arrestin_C-like"/>
</dbReference>
<evidence type="ECO:0000256" key="3">
    <source>
        <dbReference type="ARBA" id="ARBA00038766"/>
    </source>
</evidence>
<reference evidence="7 8" key="1">
    <citation type="journal article" date="2018" name="PLoS Pathog.">
        <title>Evolution of structural diversity of trichothecenes, a family of toxins produced by plant pathogenic and entomopathogenic fungi.</title>
        <authorList>
            <person name="Proctor R.H."/>
            <person name="McCormick S.P."/>
            <person name="Kim H.S."/>
            <person name="Cardoza R.E."/>
            <person name="Stanley A.M."/>
            <person name="Lindo L."/>
            <person name="Kelly A."/>
            <person name="Brown D.W."/>
            <person name="Lee T."/>
            <person name="Vaughan M.M."/>
            <person name="Alexander N.J."/>
            <person name="Busman M."/>
            <person name="Gutierrez S."/>
        </authorList>
    </citation>
    <scope>NUCLEOTIDE SEQUENCE [LARGE SCALE GENOMIC DNA]</scope>
    <source>
        <strain evidence="7 8">NRRL 13405</strain>
    </source>
</reference>
<dbReference type="InterPro" id="IPR050357">
    <property type="entry name" value="Arrestin_domain-protein"/>
</dbReference>
<dbReference type="GO" id="GO:0030674">
    <property type="term" value="F:protein-macromolecule adaptor activity"/>
    <property type="evidence" value="ECO:0007669"/>
    <property type="project" value="TreeGrafter"/>
</dbReference>
<comment type="subunit">
    <text evidence="3">Interacts with hulA.</text>
</comment>
<dbReference type="Gene3D" id="2.60.40.640">
    <property type="match status" value="1"/>
</dbReference>
<evidence type="ECO:0000259" key="6">
    <source>
        <dbReference type="SMART" id="SM01017"/>
    </source>
</evidence>